<keyword evidence="2" id="KW-1185">Reference proteome</keyword>
<dbReference type="OrthoDB" id="1669222at2"/>
<reference evidence="1 2" key="1">
    <citation type="submission" date="2019-08" db="EMBL/GenBank/DDBJ databases">
        <title>Selenomonas sp. mPRGC5 and Selenomonas sp. mPRGC8 isolated from ruminal fluid of dairy goat (Capra hircus).</title>
        <authorList>
            <person name="Poothong S."/>
            <person name="Nuengjamnong C."/>
            <person name="Tanasupawat S."/>
        </authorList>
    </citation>
    <scope>NUCLEOTIDE SEQUENCE [LARGE SCALE GENOMIC DNA]</scope>
    <source>
        <strain evidence="2">mPRGC5</strain>
    </source>
</reference>
<evidence type="ECO:0000313" key="1">
    <source>
        <dbReference type="EMBL" id="TYZ22241.1"/>
    </source>
</evidence>
<dbReference type="AlphaFoldDB" id="A0A5D6W1B0"/>
<accession>A0A5D6W1B0</accession>
<proteinExistence type="predicted"/>
<name>A0A5D6W1B0_9FIRM</name>
<sequence>MGVNNSMDVLASLQALAARKSTAAERGSAASNAGQESFADVWAQVKKEQQEWKETLDAVDLAQYKLSLADSFWSDRTKANKYLRNYVQRQQRSINQQNLTEITKNIAWLNHLNMSGVLNGNIDTEAAQAAGKTIQTALQGLIVQNIKNTSTMYLFGGF</sequence>
<protein>
    <submittedName>
        <fullName evidence="1">Uncharacterized protein</fullName>
    </submittedName>
</protein>
<dbReference type="RefSeq" id="WP_149171587.1">
    <property type="nucleotide sequence ID" value="NZ_VTOY01000006.1"/>
</dbReference>
<dbReference type="Proteomes" id="UP000323646">
    <property type="component" value="Unassembled WGS sequence"/>
</dbReference>
<gene>
    <name evidence="1" type="ORF">FZ040_08440</name>
</gene>
<organism evidence="1 2">
    <name type="scientific">Selenomonas ruminis</name>
    <dbReference type="NCBI Taxonomy" id="2593411"/>
    <lineage>
        <taxon>Bacteria</taxon>
        <taxon>Bacillati</taxon>
        <taxon>Bacillota</taxon>
        <taxon>Negativicutes</taxon>
        <taxon>Selenomonadales</taxon>
        <taxon>Selenomonadaceae</taxon>
        <taxon>Selenomonas</taxon>
    </lineage>
</organism>
<dbReference type="EMBL" id="VTOY01000006">
    <property type="protein sequence ID" value="TYZ22241.1"/>
    <property type="molecule type" value="Genomic_DNA"/>
</dbReference>
<comment type="caution">
    <text evidence="1">The sequence shown here is derived from an EMBL/GenBank/DDBJ whole genome shotgun (WGS) entry which is preliminary data.</text>
</comment>
<evidence type="ECO:0000313" key="2">
    <source>
        <dbReference type="Proteomes" id="UP000323646"/>
    </source>
</evidence>